<accession>E6KA58</accession>
<proteinExistence type="predicted"/>
<dbReference type="AlphaFoldDB" id="E6KA58"/>
<dbReference type="HOGENOM" id="CLU_516447_0_0_10"/>
<comment type="caution">
    <text evidence="1">The sequence shown here is derived from an EMBL/GenBank/DDBJ whole genome shotgun (WGS) entry which is preliminary data.</text>
</comment>
<gene>
    <name evidence="1" type="ORF">HMPREF6485_2494</name>
</gene>
<dbReference type="InterPro" id="IPR015943">
    <property type="entry name" value="WD40/YVTN_repeat-like_dom_sf"/>
</dbReference>
<dbReference type="eggNOG" id="ENOG502ZASH">
    <property type="taxonomic scope" value="Bacteria"/>
</dbReference>
<evidence type="ECO:0000313" key="2">
    <source>
        <dbReference type="Proteomes" id="UP000003112"/>
    </source>
</evidence>
<protein>
    <recommendedName>
        <fullName evidence="3">PQQ enzyme repeat protein</fullName>
    </recommendedName>
</protein>
<dbReference type="InterPro" id="IPR011047">
    <property type="entry name" value="Quinoprotein_ADH-like_sf"/>
</dbReference>
<keyword evidence="2" id="KW-1185">Reference proteome</keyword>
<evidence type="ECO:0000313" key="1">
    <source>
        <dbReference type="EMBL" id="EFU29626.1"/>
    </source>
</evidence>
<name>E6KA58_9BACT</name>
<evidence type="ECO:0008006" key="3">
    <source>
        <dbReference type="Google" id="ProtNLM"/>
    </source>
</evidence>
<organism evidence="1 2">
    <name type="scientific">Segatella buccae ATCC 33574</name>
    <dbReference type="NCBI Taxonomy" id="873513"/>
    <lineage>
        <taxon>Bacteria</taxon>
        <taxon>Pseudomonadati</taxon>
        <taxon>Bacteroidota</taxon>
        <taxon>Bacteroidia</taxon>
        <taxon>Bacteroidales</taxon>
        <taxon>Prevotellaceae</taxon>
        <taxon>Segatella</taxon>
    </lineage>
</organism>
<sequence>MRTQGRNLIEKSVFMPVYEGISITLHRLSENSKNNVYTMKQMMISAAMLLCLSAFLPLKTGAQTAHTLPLPANLYRYHIVKDRPYVFFQTRERGKKYYKNNGTYGVIDLRTGNTLWSKKIKYANTAANFSEKGILQTVNGTGWDHLTTHLYALDTGEDRYKLWTMPVFINSEADIMLGYKNFNSKLLTCFRLSTGEKLWETMLPHHNNETWNNIRLTDPDHLLFSANNLCLLNIKTGGLNYYESKTAVTDVKTGAALGALAVLSMAFTGMAIIPTSGNVITSLTSNVASDSAYYYFSDRNQLSCLDHHLNEVWHYDFPAKTAAHAQLFTRGDTLYMLNEGYGLKGGRRTAAGKPFMARFDKTTGRQLAFDMLPEKWDEERLGKSLTFVPDTLYLLDAADTTFTALVSDGETYPLYAADGNVCMVNKRLEVVKEYNRMLLYHKGPSTPYCQVLGQWGDSPDFYIVDNSGKGLCHFGKPYSDISFSDGKIVLRDEKGLHWLEKTF</sequence>
<dbReference type="EMBL" id="AEPD01000043">
    <property type="protein sequence ID" value="EFU29626.1"/>
    <property type="molecule type" value="Genomic_DNA"/>
</dbReference>
<dbReference type="SUPFAM" id="SSF50998">
    <property type="entry name" value="Quinoprotein alcohol dehydrogenase-like"/>
    <property type="match status" value="1"/>
</dbReference>
<reference evidence="1 2" key="1">
    <citation type="submission" date="2010-10" db="EMBL/GenBank/DDBJ databases">
        <authorList>
            <person name="Muzny D."/>
            <person name="Qin X."/>
            <person name="Deng J."/>
            <person name="Jiang H."/>
            <person name="Liu Y."/>
            <person name="Qu J."/>
            <person name="Song X.-Z."/>
            <person name="Zhang L."/>
            <person name="Thornton R."/>
            <person name="Coyle M."/>
            <person name="Francisco L."/>
            <person name="Jackson L."/>
            <person name="Javaid M."/>
            <person name="Korchina V."/>
            <person name="Kovar C."/>
            <person name="Mata R."/>
            <person name="Mathew T."/>
            <person name="Ngo R."/>
            <person name="Nguyen L."/>
            <person name="Nguyen N."/>
            <person name="Okwuonu G."/>
            <person name="Ongeri F."/>
            <person name="Pham C."/>
            <person name="Simmons D."/>
            <person name="Wilczek-Boney K."/>
            <person name="Hale W."/>
            <person name="Jakkamsetti A."/>
            <person name="Pham P."/>
            <person name="Ruth R."/>
            <person name="San Lucas F."/>
            <person name="Warren J."/>
            <person name="Zhang J."/>
            <person name="Zhao Z."/>
            <person name="Zhou C."/>
            <person name="Zhu D."/>
            <person name="Lee S."/>
            <person name="Bess C."/>
            <person name="Blankenburg K."/>
            <person name="Forbes L."/>
            <person name="Fu Q."/>
            <person name="Gubbala S."/>
            <person name="Hirani K."/>
            <person name="Jayaseelan J.C."/>
            <person name="Lara F."/>
            <person name="Munidasa M."/>
            <person name="Palculict T."/>
            <person name="Patil S."/>
            <person name="Pu L.-L."/>
            <person name="Saada N."/>
            <person name="Tang L."/>
            <person name="Weissenberger G."/>
            <person name="Zhu Y."/>
            <person name="Hemphill L."/>
            <person name="Shang Y."/>
            <person name="Youmans B."/>
            <person name="Ayvaz T."/>
            <person name="Ross M."/>
            <person name="Santibanez J."/>
            <person name="Aqrawi P."/>
            <person name="Gross S."/>
            <person name="Joshi V."/>
            <person name="Fowler G."/>
            <person name="Nazareth L."/>
            <person name="Reid J."/>
            <person name="Worley K."/>
            <person name="Petrosino J."/>
            <person name="Highlander S."/>
            <person name="Gibbs R."/>
        </authorList>
    </citation>
    <scope>NUCLEOTIDE SEQUENCE [LARGE SCALE GENOMIC DNA]</scope>
    <source>
        <strain evidence="1 2">ATCC 33574</strain>
    </source>
</reference>
<dbReference type="Proteomes" id="UP000003112">
    <property type="component" value="Unassembled WGS sequence"/>
</dbReference>
<dbReference type="STRING" id="873513.HMPREF6485_2494"/>
<dbReference type="Gene3D" id="2.130.10.10">
    <property type="entry name" value="YVTN repeat-like/Quinoprotein amine dehydrogenase"/>
    <property type="match status" value="1"/>
</dbReference>